<feature type="region of interest" description="Disordered" evidence="5">
    <location>
        <begin position="693"/>
        <end position="713"/>
    </location>
</feature>
<evidence type="ECO:0000313" key="7">
    <source>
        <dbReference type="EMBL" id="SAL99842.1"/>
    </source>
</evidence>
<evidence type="ECO:0000256" key="5">
    <source>
        <dbReference type="SAM" id="MobiDB-lite"/>
    </source>
</evidence>
<reference evidence="7" key="1">
    <citation type="submission" date="2016-04" db="EMBL/GenBank/DDBJ databases">
        <authorList>
            <person name="Evans L.H."/>
            <person name="Alamgir A."/>
            <person name="Owens N."/>
            <person name="Weber N.D."/>
            <person name="Virtaneva K."/>
            <person name="Barbian K."/>
            <person name="Babar A."/>
            <person name="Rosenke K."/>
        </authorList>
    </citation>
    <scope>NUCLEOTIDE SEQUENCE [LARGE SCALE GENOMIC DNA]</scope>
    <source>
        <strain evidence="7">CBS 101.48</strain>
    </source>
</reference>
<dbReference type="GO" id="GO:0005634">
    <property type="term" value="C:nucleus"/>
    <property type="evidence" value="ECO:0007669"/>
    <property type="project" value="TreeGrafter"/>
</dbReference>
<dbReference type="PROSITE" id="PS51371">
    <property type="entry name" value="CBS"/>
    <property type="match status" value="2"/>
</dbReference>
<dbReference type="OrthoDB" id="286637at2759"/>
<feature type="domain" description="CBS" evidence="6">
    <location>
        <begin position="135"/>
        <end position="197"/>
    </location>
</feature>
<dbReference type="PANTHER" id="PTHR13780:SF35">
    <property type="entry name" value="LD22662P"/>
    <property type="match status" value="1"/>
</dbReference>
<proteinExistence type="inferred from homology"/>
<dbReference type="Gene3D" id="3.10.580.10">
    <property type="entry name" value="CBS-domain"/>
    <property type="match status" value="2"/>
</dbReference>
<keyword evidence="2" id="KW-0677">Repeat</keyword>
<feature type="compositionally biased region" description="Basic and acidic residues" evidence="5">
    <location>
        <begin position="627"/>
        <end position="645"/>
    </location>
</feature>
<gene>
    <name evidence="7" type="primary">ABSGL_05496.1 scaffold 7169</name>
</gene>
<dbReference type="AlphaFoldDB" id="A0A163JJV6"/>
<dbReference type="InParanoid" id="A0A163JJV6"/>
<dbReference type="PANTHER" id="PTHR13780">
    <property type="entry name" value="AMP-ACTIVATED PROTEIN KINASE, GAMMA REGULATORY SUBUNIT"/>
    <property type="match status" value="1"/>
</dbReference>
<dbReference type="CDD" id="cd04641">
    <property type="entry name" value="CBS_euAMPK_gamma-like_repeat2"/>
    <property type="match status" value="1"/>
</dbReference>
<feature type="compositionally biased region" description="Polar residues" evidence="5">
    <location>
        <begin position="1"/>
        <end position="10"/>
    </location>
</feature>
<dbReference type="GO" id="GO:0019901">
    <property type="term" value="F:protein kinase binding"/>
    <property type="evidence" value="ECO:0007669"/>
    <property type="project" value="TreeGrafter"/>
</dbReference>
<dbReference type="InterPro" id="IPR050511">
    <property type="entry name" value="AMPK_gamma/SDS23_families"/>
</dbReference>
<keyword evidence="3 4" id="KW-0129">CBS domain</keyword>
<keyword evidence="8" id="KW-1185">Reference proteome</keyword>
<name>A0A163JJV6_ABSGL</name>
<dbReference type="STRING" id="4829.A0A163JJV6"/>
<evidence type="ECO:0000256" key="2">
    <source>
        <dbReference type="ARBA" id="ARBA00022737"/>
    </source>
</evidence>
<evidence type="ECO:0000256" key="1">
    <source>
        <dbReference type="ARBA" id="ARBA00006750"/>
    </source>
</evidence>
<dbReference type="SUPFAM" id="SSF54631">
    <property type="entry name" value="CBS-domain pair"/>
    <property type="match status" value="2"/>
</dbReference>
<feature type="domain" description="CBS" evidence="6">
    <location>
        <begin position="279"/>
        <end position="340"/>
    </location>
</feature>
<organism evidence="7">
    <name type="scientific">Absidia glauca</name>
    <name type="common">Pin mould</name>
    <dbReference type="NCBI Taxonomy" id="4829"/>
    <lineage>
        <taxon>Eukaryota</taxon>
        <taxon>Fungi</taxon>
        <taxon>Fungi incertae sedis</taxon>
        <taxon>Mucoromycota</taxon>
        <taxon>Mucoromycotina</taxon>
        <taxon>Mucoromycetes</taxon>
        <taxon>Mucorales</taxon>
        <taxon>Cunninghamellaceae</taxon>
        <taxon>Absidia</taxon>
    </lineage>
</organism>
<protein>
    <recommendedName>
        <fullName evidence="6">CBS domain-containing protein</fullName>
    </recommendedName>
</protein>
<evidence type="ECO:0000313" key="8">
    <source>
        <dbReference type="Proteomes" id="UP000078561"/>
    </source>
</evidence>
<evidence type="ECO:0000256" key="4">
    <source>
        <dbReference type="PROSITE-ProRule" id="PRU00703"/>
    </source>
</evidence>
<sequence>MATSDIPSQHSSDRDSFSASPPPPPEQACDIQRVMCSFLKQHTAYDVLPVSYRLIVFDTHLLVKKALGALVQNGIVSAPLWDSSTQKFAGMLTVADFINLIQYYYTHSSVEEALRDIEKCQVAHLRNVEKQIGAPTPQLLYMDPMASLYDTCRLLAESRAHRVPLLDKDPGTGMEMIVSVITQYRILKFIAVNFQESHVLRQPLSELKIGTYKDIATATMATPVIQIINTFVDQNISAVPIVDDQGIVLNVYETIDVMSIAKAGKYNQLDIPVGEALEARPKNYPGVHTCRLNDTLHSIFRTIRKQRVYRLIVVDQDNKLVGIVSLSNILGHLVGYKRNEYLNITQATTLADLCTSLAQRIDLTISDLHYYNTDRNRIATISSEIEWDTLKKSCYTGYMNLMTSPNVLTNAPSVFTPSLHQDLDPYQHHQTLTFTSQFKRFGQLMDDYNHLVQRDEQTRLLMQQTANDLTLQRTPIDWTGLEKQLESRQEDLGNRRAKRLSARSAPSPLPSWHLPLPHLAQRPTSHPSHDIPVSNDSPRPGSIWGAYPAYSALHPAPSTSTPILDSHRQQQHQEQHRSPTSLYPQPPPVLPQRPSSSASIYDSRPPISRNRQSEQHLYMAHHKALKKGQEEERRHQQRTVDDTSAVRRTTSLTSLSSSSTATVSSCALSDLDVWHQNYLTSSPLQYPSIPPPVTLSSLVPPYGTNNHHRQEDK</sequence>
<dbReference type="GO" id="GO:0019887">
    <property type="term" value="F:protein kinase regulator activity"/>
    <property type="evidence" value="ECO:0007669"/>
    <property type="project" value="TreeGrafter"/>
</dbReference>
<dbReference type="CDD" id="cd04618">
    <property type="entry name" value="CBS_euAMPK_gamma-like_repeat1"/>
    <property type="match status" value="1"/>
</dbReference>
<feature type="compositionally biased region" description="Basic and acidic residues" evidence="5">
    <location>
        <begin position="565"/>
        <end position="577"/>
    </location>
</feature>
<dbReference type="GO" id="GO:0005737">
    <property type="term" value="C:cytoplasm"/>
    <property type="evidence" value="ECO:0007669"/>
    <property type="project" value="TreeGrafter"/>
</dbReference>
<dbReference type="EMBL" id="LT553030">
    <property type="protein sequence ID" value="SAL99842.1"/>
    <property type="molecule type" value="Genomic_DNA"/>
</dbReference>
<feature type="region of interest" description="Disordered" evidence="5">
    <location>
        <begin position="487"/>
        <end position="540"/>
    </location>
</feature>
<dbReference type="GO" id="GO:0016208">
    <property type="term" value="F:AMP binding"/>
    <property type="evidence" value="ECO:0007669"/>
    <property type="project" value="TreeGrafter"/>
</dbReference>
<accession>A0A163JJV6</accession>
<feature type="region of interest" description="Disordered" evidence="5">
    <location>
        <begin position="555"/>
        <end position="646"/>
    </location>
</feature>
<dbReference type="InterPro" id="IPR000644">
    <property type="entry name" value="CBS_dom"/>
</dbReference>
<feature type="compositionally biased region" description="Low complexity" evidence="5">
    <location>
        <begin position="502"/>
        <end position="519"/>
    </location>
</feature>
<evidence type="ECO:0000259" key="6">
    <source>
        <dbReference type="PROSITE" id="PS51371"/>
    </source>
</evidence>
<comment type="similarity">
    <text evidence="1">Belongs to the 5'-AMP-activated protein kinase gamma subunit family.</text>
</comment>
<dbReference type="InterPro" id="IPR046342">
    <property type="entry name" value="CBS_dom_sf"/>
</dbReference>
<dbReference type="GO" id="GO:0031588">
    <property type="term" value="C:nucleotide-activated protein kinase complex"/>
    <property type="evidence" value="ECO:0007669"/>
    <property type="project" value="TreeGrafter"/>
</dbReference>
<dbReference type="Pfam" id="PF00571">
    <property type="entry name" value="CBS"/>
    <property type="match status" value="2"/>
</dbReference>
<feature type="region of interest" description="Disordered" evidence="5">
    <location>
        <begin position="1"/>
        <end position="26"/>
    </location>
</feature>
<evidence type="ECO:0000256" key="3">
    <source>
        <dbReference type="ARBA" id="ARBA00023122"/>
    </source>
</evidence>
<dbReference type="Proteomes" id="UP000078561">
    <property type="component" value="Unassembled WGS sequence"/>
</dbReference>
<dbReference type="SMART" id="SM00116">
    <property type="entry name" value="CBS"/>
    <property type="match status" value="4"/>
</dbReference>